<comment type="caution">
    <text evidence="1">The sequence shown here is derived from an EMBL/GenBank/DDBJ whole genome shotgun (WGS) entry which is preliminary data.</text>
</comment>
<feature type="non-terminal residue" evidence="1">
    <location>
        <position position="171"/>
    </location>
</feature>
<gene>
    <name evidence="1" type="ORF">PEVE_00013923</name>
</gene>
<sequence length="171" mass="19800">MDTVLVGDDTYLLILLCYDAELDVFDRFFQPEPRANSSKRRSWNVKSVKEKLGQEICRHILFIHAISGCLPLKKFVSDTHFREHVKVFDSLPASKEEIVKAGEGLDGLRFRRYCEKVSTGTFQIQPQSLTPTSTAASYHSMRVYHQFIQWKGKEKQVTAEEWGWRLNDDGQ</sequence>
<dbReference type="EMBL" id="CALNXI010002036">
    <property type="protein sequence ID" value="CAH3181919.1"/>
    <property type="molecule type" value="Genomic_DNA"/>
</dbReference>
<organism evidence="1 2">
    <name type="scientific">Porites evermanni</name>
    <dbReference type="NCBI Taxonomy" id="104178"/>
    <lineage>
        <taxon>Eukaryota</taxon>
        <taxon>Metazoa</taxon>
        <taxon>Cnidaria</taxon>
        <taxon>Anthozoa</taxon>
        <taxon>Hexacorallia</taxon>
        <taxon>Scleractinia</taxon>
        <taxon>Fungiina</taxon>
        <taxon>Poritidae</taxon>
        <taxon>Porites</taxon>
    </lineage>
</organism>
<protein>
    <submittedName>
        <fullName evidence="1">Uncharacterized protein</fullName>
    </submittedName>
</protein>
<evidence type="ECO:0000313" key="2">
    <source>
        <dbReference type="Proteomes" id="UP001159427"/>
    </source>
</evidence>
<evidence type="ECO:0000313" key="1">
    <source>
        <dbReference type="EMBL" id="CAH3181919.1"/>
    </source>
</evidence>
<dbReference type="Proteomes" id="UP001159427">
    <property type="component" value="Unassembled WGS sequence"/>
</dbReference>
<accession>A0ABN8RUW2</accession>
<proteinExistence type="predicted"/>
<name>A0ABN8RUW2_9CNID</name>
<keyword evidence="2" id="KW-1185">Reference proteome</keyword>
<reference evidence="1 2" key="1">
    <citation type="submission" date="2022-05" db="EMBL/GenBank/DDBJ databases">
        <authorList>
            <consortium name="Genoscope - CEA"/>
            <person name="William W."/>
        </authorList>
    </citation>
    <scope>NUCLEOTIDE SEQUENCE [LARGE SCALE GENOMIC DNA]</scope>
</reference>